<dbReference type="Pfam" id="PF12833">
    <property type="entry name" value="HTH_18"/>
    <property type="match status" value="1"/>
</dbReference>
<dbReference type="PROSITE" id="PS01124">
    <property type="entry name" value="HTH_ARAC_FAMILY_2"/>
    <property type="match status" value="1"/>
</dbReference>
<evidence type="ECO:0000313" key="6">
    <source>
        <dbReference type="Proteomes" id="UP000670947"/>
    </source>
</evidence>
<evidence type="ECO:0000256" key="3">
    <source>
        <dbReference type="ARBA" id="ARBA00023163"/>
    </source>
</evidence>
<evidence type="ECO:0000313" key="5">
    <source>
        <dbReference type="EMBL" id="MBO7747645.1"/>
    </source>
</evidence>
<keyword evidence="3" id="KW-0804">Transcription</keyword>
<organism evidence="5 6">
    <name type="scientific">Paenibacillus artemisiicola</name>
    <dbReference type="NCBI Taxonomy" id="1172618"/>
    <lineage>
        <taxon>Bacteria</taxon>
        <taxon>Bacillati</taxon>
        <taxon>Bacillota</taxon>
        <taxon>Bacilli</taxon>
        <taxon>Bacillales</taxon>
        <taxon>Paenibacillaceae</taxon>
        <taxon>Paenibacillus</taxon>
    </lineage>
</organism>
<dbReference type="InterPro" id="IPR009057">
    <property type="entry name" value="Homeodomain-like_sf"/>
</dbReference>
<accession>A0ABS3WH79</accession>
<dbReference type="RefSeq" id="WP_208850285.1">
    <property type="nucleotide sequence ID" value="NZ_JAGGDJ010000037.1"/>
</dbReference>
<dbReference type="Proteomes" id="UP000670947">
    <property type="component" value="Unassembled WGS sequence"/>
</dbReference>
<feature type="domain" description="HTH araC/xylS-type" evidence="4">
    <location>
        <begin position="288"/>
        <end position="389"/>
    </location>
</feature>
<dbReference type="Gene3D" id="1.10.10.60">
    <property type="entry name" value="Homeodomain-like"/>
    <property type="match status" value="2"/>
</dbReference>
<sequence length="393" mass="44360">MTMLPEGLPYEEDVILTWMRDRFLQDLALGRKPKSANAKDGLSRLGLNPYFTYPAIALFEPCPPQGDDEEEKAQRIERMRDDLQQRAFRGSAVFMDGRHRIGLLFSWASADQLEAVQSLVAERFGVPVSVGVGAPCALLGDVHQSYRQASRALQDTFYRGTGNVIRHGELPRYAAPRDDTPELEQALLESLKAADADADIEAAVDAYYDALLAEGPIEIRAMYELTARLLVGTERKLLPNANYESACNRCEILSVVKLRTLREIKAYVASFLSGVRSALLPERKESHRSIIKKTIQHMEQDYRGASLQRMAQKVYMTPTYLSLLFKLNTGTTFIEHLTQIRIEKAKSLLVGTHYKNYEVAELVGYHDPRYFSQIFKRKVGLSPTEYRESAGMA</sequence>
<dbReference type="SUPFAM" id="SSF46689">
    <property type="entry name" value="Homeodomain-like"/>
    <property type="match status" value="1"/>
</dbReference>
<dbReference type="InterPro" id="IPR018060">
    <property type="entry name" value="HTH_AraC"/>
</dbReference>
<keyword evidence="2" id="KW-0238">DNA-binding</keyword>
<dbReference type="PANTHER" id="PTHR43280:SF28">
    <property type="entry name" value="HTH-TYPE TRANSCRIPTIONAL ACTIVATOR RHAS"/>
    <property type="match status" value="1"/>
</dbReference>
<keyword evidence="1" id="KW-0805">Transcription regulation</keyword>
<evidence type="ECO:0000256" key="1">
    <source>
        <dbReference type="ARBA" id="ARBA00023015"/>
    </source>
</evidence>
<dbReference type="SMART" id="SM00342">
    <property type="entry name" value="HTH_ARAC"/>
    <property type="match status" value="1"/>
</dbReference>
<dbReference type="EMBL" id="JAGGDJ010000037">
    <property type="protein sequence ID" value="MBO7747645.1"/>
    <property type="molecule type" value="Genomic_DNA"/>
</dbReference>
<keyword evidence="6" id="KW-1185">Reference proteome</keyword>
<protein>
    <submittedName>
        <fullName evidence="5">Helix-turn-helix domain-containing protein</fullName>
    </submittedName>
</protein>
<evidence type="ECO:0000256" key="2">
    <source>
        <dbReference type="ARBA" id="ARBA00023125"/>
    </source>
</evidence>
<gene>
    <name evidence="5" type="ORF">I8J29_25995</name>
</gene>
<dbReference type="Pfam" id="PF17853">
    <property type="entry name" value="GGDEF_2"/>
    <property type="match status" value="1"/>
</dbReference>
<name>A0ABS3WH79_9BACL</name>
<proteinExistence type="predicted"/>
<evidence type="ECO:0000259" key="4">
    <source>
        <dbReference type="PROSITE" id="PS01124"/>
    </source>
</evidence>
<dbReference type="InterPro" id="IPR041522">
    <property type="entry name" value="CdaR_GGDEF"/>
</dbReference>
<reference evidence="5 6" key="1">
    <citation type="submission" date="2021-03" db="EMBL/GenBank/DDBJ databases">
        <title>Paenibacillus artemisicola MWE-103 whole genome sequence.</title>
        <authorList>
            <person name="Ham Y.J."/>
        </authorList>
    </citation>
    <scope>NUCLEOTIDE SEQUENCE [LARGE SCALE GENOMIC DNA]</scope>
    <source>
        <strain evidence="5 6">MWE-103</strain>
    </source>
</reference>
<comment type="caution">
    <text evidence="5">The sequence shown here is derived from an EMBL/GenBank/DDBJ whole genome shotgun (WGS) entry which is preliminary data.</text>
</comment>
<dbReference type="PANTHER" id="PTHR43280">
    <property type="entry name" value="ARAC-FAMILY TRANSCRIPTIONAL REGULATOR"/>
    <property type="match status" value="1"/>
</dbReference>